<dbReference type="PRINTS" id="PR00344">
    <property type="entry name" value="BCTRLSENSOR"/>
</dbReference>
<feature type="domain" description="HTH araC/xylS-type" evidence="15">
    <location>
        <begin position="807"/>
        <end position="906"/>
    </location>
</feature>
<dbReference type="InterPro" id="IPR005467">
    <property type="entry name" value="His_kinase_dom"/>
</dbReference>
<keyword evidence="14" id="KW-0812">Transmembrane</keyword>
<dbReference type="CDD" id="cd00082">
    <property type="entry name" value="HisKA"/>
    <property type="match status" value="1"/>
</dbReference>
<dbReference type="Gene3D" id="3.40.50.2300">
    <property type="match status" value="3"/>
</dbReference>
<dbReference type="SMART" id="SM00448">
    <property type="entry name" value="REC"/>
    <property type="match status" value="1"/>
</dbReference>
<dbReference type="PANTHER" id="PTHR43547:SF2">
    <property type="entry name" value="HYBRID SIGNAL TRANSDUCTION HISTIDINE KINASE C"/>
    <property type="match status" value="1"/>
</dbReference>
<dbReference type="GO" id="GO:0000155">
    <property type="term" value="F:phosphorelay sensor kinase activity"/>
    <property type="evidence" value="ECO:0007669"/>
    <property type="project" value="InterPro"/>
</dbReference>
<evidence type="ECO:0000256" key="4">
    <source>
        <dbReference type="ARBA" id="ARBA00022679"/>
    </source>
</evidence>
<dbReference type="SUPFAM" id="SSF47384">
    <property type="entry name" value="Homodimeric domain of signal transducing histidine kinase"/>
    <property type="match status" value="1"/>
</dbReference>
<keyword evidence="10" id="KW-0238">DNA-binding</keyword>
<dbReference type="InterPro" id="IPR018062">
    <property type="entry name" value="HTH_AraC-typ_CS"/>
</dbReference>
<organism evidence="18 19">
    <name type="scientific">Chitinophaga niabensis</name>
    <dbReference type="NCBI Taxonomy" id="536979"/>
    <lineage>
        <taxon>Bacteria</taxon>
        <taxon>Pseudomonadati</taxon>
        <taxon>Bacteroidota</taxon>
        <taxon>Chitinophagia</taxon>
        <taxon>Chitinophagales</taxon>
        <taxon>Chitinophagaceae</taxon>
        <taxon>Chitinophaga</taxon>
    </lineage>
</organism>
<evidence type="ECO:0000256" key="12">
    <source>
        <dbReference type="PROSITE-ProRule" id="PRU00169"/>
    </source>
</evidence>
<evidence type="ECO:0000256" key="7">
    <source>
        <dbReference type="ARBA" id="ARBA00022840"/>
    </source>
</evidence>
<dbReference type="SMART" id="SM00387">
    <property type="entry name" value="HATPase_c"/>
    <property type="match status" value="1"/>
</dbReference>
<dbReference type="GO" id="GO:0043565">
    <property type="term" value="F:sequence-specific DNA binding"/>
    <property type="evidence" value="ECO:0007669"/>
    <property type="project" value="InterPro"/>
</dbReference>
<evidence type="ECO:0000256" key="6">
    <source>
        <dbReference type="ARBA" id="ARBA00022777"/>
    </source>
</evidence>
<dbReference type="STRING" id="536979.SAMN04488055_3447"/>
<evidence type="ECO:0000256" key="9">
    <source>
        <dbReference type="ARBA" id="ARBA00023015"/>
    </source>
</evidence>
<dbReference type="AlphaFoldDB" id="A0A1N6IXY0"/>
<dbReference type="SUPFAM" id="SSF46689">
    <property type="entry name" value="Homeodomain-like"/>
    <property type="match status" value="1"/>
</dbReference>
<evidence type="ECO:0000256" key="2">
    <source>
        <dbReference type="ARBA" id="ARBA00012438"/>
    </source>
</evidence>
<keyword evidence="19" id="KW-1185">Reference proteome</keyword>
<keyword evidence="7" id="KW-0067">ATP-binding</keyword>
<keyword evidence="13" id="KW-0175">Coiled coil</keyword>
<dbReference type="EC" id="2.7.13.3" evidence="2"/>
<dbReference type="InterPro" id="IPR036890">
    <property type="entry name" value="HATPase_C_sf"/>
</dbReference>
<dbReference type="Pfam" id="PF02518">
    <property type="entry name" value="HATPase_c"/>
    <property type="match status" value="1"/>
</dbReference>
<dbReference type="Gene3D" id="1.10.10.60">
    <property type="entry name" value="Homeodomain-like"/>
    <property type="match status" value="1"/>
</dbReference>
<dbReference type="OrthoDB" id="1489484at2"/>
<dbReference type="Pfam" id="PF12833">
    <property type="entry name" value="HTH_18"/>
    <property type="match status" value="1"/>
</dbReference>
<dbReference type="SMART" id="SM00388">
    <property type="entry name" value="HisKA"/>
    <property type="match status" value="1"/>
</dbReference>
<dbReference type="InterPro" id="IPR028082">
    <property type="entry name" value="Peripla_BP_I"/>
</dbReference>
<dbReference type="SUPFAM" id="SSF53822">
    <property type="entry name" value="Periplasmic binding protein-like I"/>
    <property type="match status" value="1"/>
</dbReference>
<evidence type="ECO:0000256" key="10">
    <source>
        <dbReference type="ARBA" id="ARBA00023125"/>
    </source>
</evidence>
<evidence type="ECO:0000256" key="3">
    <source>
        <dbReference type="ARBA" id="ARBA00022553"/>
    </source>
</evidence>
<feature type="domain" description="Histidine kinase" evidence="16">
    <location>
        <begin position="403"/>
        <end position="617"/>
    </location>
</feature>
<keyword evidence="9" id="KW-0805">Transcription regulation</keyword>
<dbReference type="SUPFAM" id="SSF52172">
    <property type="entry name" value="CheY-like"/>
    <property type="match status" value="1"/>
</dbReference>
<dbReference type="PROSITE" id="PS50110">
    <property type="entry name" value="RESPONSE_REGULATORY"/>
    <property type="match status" value="1"/>
</dbReference>
<dbReference type="PROSITE" id="PS51257">
    <property type="entry name" value="PROKAR_LIPOPROTEIN"/>
    <property type="match status" value="1"/>
</dbReference>
<dbReference type="InterPro" id="IPR009057">
    <property type="entry name" value="Homeodomain-like_sf"/>
</dbReference>
<evidence type="ECO:0000256" key="1">
    <source>
        <dbReference type="ARBA" id="ARBA00000085"/>
    </source>
</evidence>
<name>A0A1N6IXY0_9BACT</name>
<dbReference type="PROSITE" id="PS01124">
    <property type="entry name" value="HTH_ARAC_FAMILY_2"/>
    <property type="match status" value="1"/>
</dbReference>
<dbReference type="InterPro" id="IPR004358">
    <property type="entry name" value="Sig_transdc_His_kin-like_C"/>
</dbReference>
<dbReference type="Gene3D" id="1.10.287.130">
    <property type="match status" value="1"/>
</dbReference>
<keyword evidence="8" id="KW-0902">Two-component regulatory system</keyword>
<dbReference type="InterPro" id="IPR036097">
    <property type="entry name" value="HisK_dim/P_sf"/>
</dbReference>
<keyword evidence="6 18" id="KW-0418">Kinase</keyword>
<dbReference type="Proteomes" id="UP000185003">
    <property type="component" value="Unassembled WGS sequence"/>
</dbReference>
<dbReference type="Pfam" id="PF13407">
    <property type="entry name" value="Peripla_BP_4"/>
    <property type="match status" value="1"/>
</dbReference>
<gene>
    <name evidence="18" type="ORF">SAMN04488055_3447</name>
</gene>
<evidence type="ECO:0000256" key="14">
    <source>
        <dbReference type="SAM" id="Phobius"/>
    </source>
</evidence>
<evidence type="ECO:0000259" key="17">
    <source>
        <dbReference type="PROSITE" id="PS50110"/>
    </source>
</evidence>
<dbReference type="Gene3D" id="3.30.565.10">
    <property type="entry name" value="Histidine kinase-like ATPase, C-terminal domain"/>
    <property type="match status" value="1"/>
</dbReference>
<evidence type="ECO:0000259" key="15">
    <source>
        <dbReference type="PROSITE" id="PS01124"/>
    </source>
</evidence>
<proteinExistence type="predicted"/>
<dbReference type="InterPro" id="IPR003594">
    <property type="entry name" value="HATPase_dom"/>
</dbReference>
<dbReference type="SMART" id="SM00342">
    <property type="entry name" value="HTH_ARAC"/>
    <property type="match status" value="1"/>
</dbReference>
<feature type="modified residue" description="4-aspartylphosphate" evidence="12">
    <location>
        <position position="708"/>
    </location>
</feature>
<evidence type="ECO:0000256" key="8">
    <source>
        <dbReference type="ARBA" id="ARBA00023012"/>
    </source>
</evidence>
<dbReference type="Pfam" id="PF00512">
    <property type="entry name" value="HisKA"/>
    <property type="match status" value="1"/>
</dbReference>
<keyword evidence="5" id="KW-0547">Nucleotide-binding</keyword>
<dbReference type="InterPro" id="IPR003661">
    <property type="entry name" value="HisK_dim/P_dom"/>
</dbReference>
<dbReference type="InterPro" id="IPR011006">
    <property type="entry name" value="CheY-like_superfamily"/>
</dbReference>
<dbReference type="InterPro" id="IPR001789">
    <property type="entry name" value="Sig_transdc_resp-reg_receiver"/>
</dbReference>
<dbReference type="InterPro" id="IPR018060">
    <property type="entry name" value="HTH_AraC"/>
</dbReference>
<evidence type="ECO:0000256" key="5">
    <source>
        <dbReference type="ARBA" id="ARBA00022741"/>
    </source>
</evidence>
<accession>A0A1N6IXY0</accession>
<dbReference type="PROSITE" id="PS00041">
    <property type="entry name" value="HTH_ARAC_FAMILY_1"/>
    <property type="match status" value="1"/>
</dbReference>
<evidence type="ECO:0000313" key="18">
    <source>
        <dbReference type="EMBL" id="SIO36900.1"/>
    </source>
</evidence>
<comment type="catalytic activity">
    <reaction evidence="1">
        <text>ATP + protein L-histidine = ADP + protein N-phospho-L-histidine.</text>
        <dbReference type="EC" id="2.7.13.3"/>
    </reaction>
</comment>
<dbReference type="Pfam" id="PF00072">
    <property type="entry name" value="Response_reg"/>
    <property type="match status" value="1"/>
</dbReference>
<dbReference type="FunFam" id="3.30.565.10:FF:000037">
    <property type="entry name" value="Hybrid sensor histidine kinase/response regulator"/>
    <property type="match status" value="1"/>
</dbReference>
<keyword evidence="14" id="KW-0472">Membrane</keyword>
<feature type="transmembrane region" description="Helical" evidence="14">
    <location>
        <begin position="337"/>
        <end position="357"/>
    </location>
</feature>
<dbReference type="RefSeq" id="WP_074240690.1">
    <property type="nucleotide sequence ID" value="NZ_FSRA01000002.1"/>
</dbReference>
<feature type="coiled-coil region" evidence="13">
    <location>
        <begin position="369"/>
        <end position="396"/>
    </location>
</feature>
<dbReference type="EMBL" id="FSRA01000002">
    <property type="protein sequence ID" value="SIO36900.1"/>
    <property type="molecule type" value="Genomic_DNA"/>
</dbReference>
<feature type="domain" description="Response regulatory" evidence="17">
    <location>
        <begin position="660"/>
        <end position="775"/>
    </location>
</feature>
<evidence type="ECO:0000256" key="13">
    <source>
        <dbReference type="SAM" id="Coils"/>
    </source>
</evidence>
<keyword evidence="4" id="KW-0808">Transferase</keyword>
<dbReference type="PANTHER" id="PTHR43547">
    <property type="entry name" value="TWO-COMPONENT HISTIDINE KINASE"/>
    <property type="match status" value="1"/>
</dbReference>
<protein>
    <recommendedName>
        <fullName evidence="2">histidine kinase</fullName>
        <ecNumber evidence="2">2.7.13.3</ecNumber>
    </recommendedName>
</protein>
<evidence type="ECO:0000259" key="16">
    <source>
        <dbReference type="PROSITE" id="PS50109"/>
    </source>
</evidence>
<dbReference type="CDD" id="cd06308">
    <property type="entry name" value="PBP1_sensor_kinase-like"/>
    <property type="match status" value="1"/>
</dbReference>
<keyword evidence="11" id="KW-0804">Transcription</keyword>
<dbReference type="SUPFAM" id="SSF55874">
    <property type="entry name" value="ATPase domain of HSP90 chaperone/DNA topoisomerase II/histidine kinase"/>
    <property type="match status" value="1"/>
</dbReference>
<keyword evidence="3 12" id="KW-0597">Phosphoprotein</keyword>
<dbReference type="GO" id="GO:0003700">
    <property type="term" value="F:DNA-binding transcription factor activity"/>
    <property type="evidence" value="ECO:0007669"/>
    <property type="project" value="InterPro"/>
</dbReference>
<keyword evidence="14" id="KW-1133">Transmembrane helix</keyword>
<dbReference type="PROSITE" id="PS50109">
    <property type="entry name" value="HIS_KIN"/>
    <property type="match status" value="1"/>
</dbReference>
<dbReference type="InterPro" id="IPR025997">
    <property type="entry name" value="SBP_2_dom"/>
</dbReference>
<evidence type="ECO:0000313" key="19">
    <source>
        <dbReference type="Proteomes" id="UP000185003"/>
    </source>
</evidence>
<dbReference type="FunFam" id="1.10.287.130:FF:000045">
    <property type="entry name" value="Two-component system sensor histidine kinase/response regulator"/>
    <property type="match status" value="1"/>
</dbReference>
<evidence type="ECO:0000256" key="11">
    <source>
        <dbReference type="ARBA" id="ARBA00023163"/>
    </source>
</evidence>
<reference evidence="18 19" key="1">
    <citation type="submission" date="2016-11" db="EMBL/GenBank/DDBJ databases">
        <authorList>
            <person name="Jaros S."/>
            <person name="Januszkiewicz K."/>
            <person name="Wedrychowicz H."/>
        </authorList>
    </citation>
    <scope>NUCLEOTIDE SEQUENCE [LARGE SCALE GENOMIC DNA]</scope>
    <source>
        <strain evidence="18 19">DSM 24787</strain>
    </source>
</reference>
<sequence length="907" mass="101818">MRTLVILTFLAGIFAGCRPTPAPRHFRIGFSQCGDADHWRKSMLAEMQRELSFHPGMELIYKQADDNSDVQVKQVKELLAEGIDLLIISPNEASPLTPVVEEVYNKGIPVIVVDRKIASTKYTNYIGADNYEIGKIAGEYVAGLLKGKGNVIEVVGLPASSPAIERRRGFQDGLSRYPGVQILAQVHGDWVKQKSEAALNKISASLPLADLIFAHNDVMALGAREACLKAGVQHTRIIGVDALSGKGGGLEMVSGGLLTASLLYPTGGTEAIRNALHILQHQSLPKETFLQTLVVDSTNVRMMALQSDKILNQQKDIELQQQMLAEQKRVYNSQRTMLYILGITLAAALIFASLLWYSRNLNQKINKKLALQNDEISRQSKQLMEMSAEAAKANEARIDFFTNISHEIRTPLTLIIGPLDEMLQHSKLQGADRQQLSLVRRNANRLLHLVNQLIDFRKLEFSKMQVKASENDLVQFSNEIIEIFQQIARKRRIDCRLVTSERRLPVWMDTGMMDKVLFNLLSNAFKFTMDNGSITVILEKKDGQALIRVQDTGIGMSPEVMQHAFDIFYQGDVDNHKGSGLGLALCKELVQLHHGTITASSEKHKGTVFTVALPLGKEHFRLEELAITASKEEEQEFYMADLMPVTDLPEEQEVQEKKGVLLLVEDNPEMRSFIKYRLSNEYEVLEAENGQQGLQLAFEYLPDGIICDVMMPVKDGHALLKEIKTDVRTAHIPVILLTALTSAEQQVEGLQNKADAYITKPFDFKILRHTLNSLLVNRNQLKEHFTADIPAGLRGTLSRKSDLRFVSEFTSIVESNIGNEEFSIENIYKQMNISKVQLYRKVKALIGTNINEYILNTRLQKARYFLQHEDISVAEVAYRTGFSSPAYFSTVFKYKLGVSPTAFKGKR</sequence>
<dbReference type="GO" id="GO:0005524">
    <property type="term" value="F:ATP binding"/>
    <property type="evidence" value="ECO:0007669"/>
    <property type="project" value="UniProtKB-KW"/>
</dbReference>